<keyword evidence="4" id="KW-0106">Calcium</keyword>
<evidence type="ECO:0000256" key="3">
    <source>
        <dbReference type="ARBA" id="ARBA00022801"/>
    </source>
</evidence>
<dbReference type="Gene3D" id="3.40.720.10">
    <property type="entry name" value="Alkaline Phosphatase, subunit A"/>
    <property type="match status" value="1"/>
</dbReference>
<feature type="region of interest" description="Disordered" evidence="5">
    <location>
        <begin position="1204"/>
        <end position="1230"/>
    </location>
</feature>
<keyword evidence="3" id="KW-0378">Hydrolase</keyword>
<organism evidence="7 8">
    <name type="scientific">Haloferula sargassicola</name>
    <dbReference type="NCBI Taxonomy" id="490096"/>
    <lineage>
        <taxon>Bacteria</taxon>
        <taxon>Pseudomonadati</taxon>
        <taxon>Verrucomicrobiota</taxon>
        <taxon>Verrucomicrobiia</taxon>
        <taxon>Verrucomicrobiales</taxon>
        <taxon>Verrucomicrobiaceae</taxon>
        <taxon>Haloferula</taxon>
    </lineage>
</organism>
<dbReference type="InterPro" id="IPR000917">
    <property type="entry name" value="Sulfatase_N"/>
</dbReference>
<proteinExistence type="inferred from homology"/>
<dbReference type="PANTHER" id="PTHR42693">
    <property type="entry name" value="ARYLSULFATASE FAMILY MEMBER"/>
    <property type="match status" value="1"/>
</dbReference>
<protein>
    <recommendedName>
        <fullName evidence="6">Sulfatase N-terminal domain-containing protein</fullName>
    </recommendedName>
</protein>
<dbReference type="CDD" id="cd16025">
    <property type="entry name" value="PAS_like"/>
    <property type="match status" value="1"/>
</dbReference>
<dbReference type="SUPFAM" id="SSF53649">
    <property type="entry name" value="Alkaline phosphatase-like"/>
    <property type="match status" value="1"/>
</dbReference>
<evidence type="ECO:0000313" key="8">
    <source>
        <dbReference type="Proteomes" id="UP001476282"/>
    </source>
</evidence>
<evidence type="ECO:0000256" key="1">
    <source>
        <dbReference type="ARBA" id="ARBA00008779"/>
    </source>
</evidence>
<evidence type="ECO:0000313" key="7">
    <source>
        <dbReference type="EMBL" id="GAA5484476.1"/>
    </source>
</evidence>
<dbReference type="InterPro" id="IPR050738">
    <property type="entry name" value="Sulfatase"/>
</dbReference>
<keyword evidence="2" id="KW-0479">Metal-binding</keyword>
<keyword evidence="8" id="KW-1185">Reference proteome</keyword>
<evidence type="ECO:0000256" key="2">
    <source>
        <dbReference type="ARBA" id="ARBA00022723"/>
    </source>
</evidence>
<comment type="similarity">
    <text evidence="1">Belongs to the sulfatase family.</text>
</comment>
<evidence type="ECO:0000256" key="4">
    <source>
        <dbReference type="ARBA" id="ARBA00022837"/>
    </source>
</evidence>
<dbReference type="PROSITE" id="PS00149">
    <property type="entry name" value="SULFATASE_2"/>
    <property type="match status" value="1"/>
</dbReference>
<sequence>MKFLIPALIGLSLAQGQTVLFSDTFDRPDSRHIDATLGGITDATGSNLVAGGVYSLPYVDPNNAAPIFGAQDADSTNGGGTRILGNALQLAVGAGTSNAAIRHNFINPEILTAGGFSVSLDVVGFANTSFEFGGAFAIGMSENEAASAGDALSGAARMTGAFGQAIGAAVPAAVVSDFWIALRGNNSLAWGSGTGLVQGSTNLGVKTGTVRIEFAVEDFNAGSTVGYEVFLNDVSRGSGTFTWSGTDENLIALDARDGTAVSFDNLVIATLPAPRPTASLEALPKQVPGDDPAAAVTLSWSGERLPAGTTYEITATPSAVFPNDDASGDASAGSGTVDVVVDGTAGDTEFGLRFLNGGSEIAAATFTVRRQRTNVLLILLDDMGFSDWGCYGSEIRTPTIDSLGATGLRYRNFYNTARCSTTRCALLSGLYTQQVAANPGASLPDLREDNNVSIPELLSTTGYRSYMAGKWHTGTSDTRSPIGRGFPNVFGHRGGGNYPHNLVDGSNHDSFWKESNFGFYSENNEIPAIDYSGTQFHQTTAIGDYAVRFIDHHVSKNDGAPFFLYLPFNAQHWPINAPAEMADRYTDSGDFTPDGLTADDGSDGGDYFHYEVGWDAVRAGRLAKQKALGVLPAATTLSPRSPAINSDGTDSPDPSIVVDIPAWDTLSSDRQGDLARRMAVYAAMLEMIDDNIKKVVDHLAETGLLDDTLIFVLADNGGNYEGGLYGRTRGVINAAPLTTTADLASMGQPDHPDLRLGGGWANVNNTPFRLFKHYQHEGGIRTPCIIHWTNGISSPGRWIDDRGHLIDIMATISEVTETPWPGTWPGRTLLPWEGESLVPHFKPETVADFPERSIGFEHESNRAWFKGKYKFVTKHFSYPDGSSPQNELELYDLSVDPTELNNLAPTKPVLLAEMIDEWNAWAQHVGVPAARLIAPPVPQLDPAPLAGDLFVDTFNRADDGDPDASATGMSGAFVPPLGVGAAYYDSWEEGSTEVSGSNLLMANGSGMTEAALRHNFVDPEILAAGGFSMQVRIDEINSTGGDEANRYAGLALGLSAGEAQSSNDIGQAGPPTSFRGTPGSVAGTADAFIELDQNGNVKCWIGGAVVETIPVGSLRGTLLVSCETASFAAGGGATLRAWFDGRPLDLDSASSAITRSFTWSRTDQNYLGLSARASGYVKLDNFAVRLLPLSATLASEYAMAAGLSGSDTAPEADPDGDGDDNFVEWLKAGSPDGSDAGTRLLSVAPSADGVFRFSYAHLNDAEAAGLTYTFHYSADLSGEISTWPEFTPQPVSSQPLGDRHEVRLVSLPDELAAGNAQLFIVVEVK</sequence>
<evidence type="ECO:0000259" key="6">
    <source>
        <dbReference type="Pfam" id="PF00884"/>
    </source>
</evidence>
<dbReference type="PANTHER" id="PTHR42693:SF53">
    <property type="entry name" value="ENDO-4-O-SULFATASE"/>
    <property type="match status" value="1"/>
</dbReference>
<dbReference type="Gene3D" id="3.30.1120.10">
    <property type="match status" value="1"/>
</dbReference>
<feature type="domain" description="Sulfatase N-terminal" evidence="6">
    <location>
        <begin position="374"/>
        <end position="816"/>
    </location>
</feature>
<dbReference type="RefSeq" id="WP_353568572.1">
    <property type="nucleotide sequence ID" value="NZ_BAABRI010000026.1"/>
</dbReference>
<evidence type="ECO:0000256" key="5">
    <source>
        <dbReference type="SAM" id="MobiDB-lite"/>
    </source>
</evidence>
<dbReference type="Proteomes" id="UP001476282">
    <property type="component" value="Unassembled WGS sequence"/>
</dbReference>
<reference evidence="7 8" key="1">
    <citation type="submission" date="2024-02" db="EMBL/GenBank/DDBJ databases">
        <title>Haloferula sargassicola NBRC 104335.</title>
        <authorList>
            <person name="Ichikawa N."/>
            <person name="Katano-Makiyama Y."/>
            <person name="Hidaka K."/>
        </authorList>
    </citation>
    <scope>NUCLEOTIDE SEQUENCE [LARGE SCALE GENOMIC DNA]</scope>
    <source>
        <strain evidence="7 8">NBRC 104335</strain>
    </source>
</reference>
<dbReference type="Pfam" id="PF00884">
    <property type="entry name" value="Sulfatase"/>
    <property type="match status" value="1"/>
</dbReference>
<dbReference type="InterPro" id="IPR017850">
    <property type="entry name" value="Alkaline_phosphatase_core_sf"/>
</dbReference>
<dbReference type="InterPro" id="IPR024607">
    <property type="entry name" value="Sulfatase_CS"/>
</dbReference>
<accession>A0ABP9UUT6</accession>
<dbReference type="EMBL" id="BAABRI010000026">
    <property type="protein sequence ID" value="GAA5484476.1"/>
    <property type="molecule type" value="Genomic_DNA"/>
</dbReference>
<comment type="caution">
    <text evidence="7">The sequence shown here is derived from an EMBL/GenBank/DDBJ whole genome shotgun (WGS) entry which is preliminary data.</text>
</comment>
<feature type="compositionally biased region" description="Acidic residues" evidence="5">
    <location>
        <begin position="1210"/>
        <end position="1222"/>
    </location>
</feature>
<name>A0ABP9UUT6_9BACT</name>
<gene>
    <name evidence="7" type="ORF">Hsar01_03720</name>
</gene>